<feature type="transmembrane region" description="Helical" evidence="2">
    <location>
        <begin position="306"/>
        <end position="324"/>
    </location>
</feature>
<feature type="region of interest" description="Disordered" evidence="1">
    <location>
        <begin position="236"/>
        <end position="255"/>
    </location>
</feature>
<sequence length="592" mass="63109">MKYNRNMDTDNPKNELLRIDLDVLFAIALFASMPLYSPNVMSFSLLAGDLVNVGSFVLPMMAACIAVSGALFISSHLSMVRRAVERREAVSACFPESKPLRWAALVFSPLYVVSTGSFYCMAEGLIGFDPLAASIAGAVSGISLVFVLIAWKDSFSGYGVRRALLGACIVVGSSAAINWLASYLPAVPLLALSCLLLVLGTAPVVCRALGRPASVVSEAGSRTEEPTDRQAERIAGAGCEEPSSQASPNRSEAVPEQDGISPFAAFTCISKRFVSVLFPAFLGLALFAFFMGVAPLKVYGIANVEVAGNLVAALLLAPLCFVRFKQPPLHFLYETVLPVAAVAIMLLQALPYGLIGGREILYIAVYVFFGITALLSLALGVASANAREFPDRLVYAGLIFAFSLSSLGGLLVGSVHASAFLTNAVSLFVVSLYCTYLAVSPIVQHTRRDLTDKSEAEREEGPSPRKSPPPMRIGNAAGKPPRGSASPPENARSWRTWGGAIRRCTSRKPWSFPKTPSTPTHATYTARSGSARKSSSSSCCRKPRPKARAKPASKCGPERRPGEALAWPPVSPIVVQPPLFACQITTTPLIRT</sequence>
<feature type="transmembrane region" description="Helical" evidence="2">
    <location>
        <begin position="21"/>
        <end position="37"/>
    </location>
</feature>
<dbReference type="Proteomes" id="UP000031121">
    <property type="component" value="Chromosome"/>
</dbReference>
<feature type="transmembrane region" description="Helical" evidence="2">
    <location>
        <begin position="57"/>
        <end position="79"/>
    </location>
</feature>
<keyword evidence="2" id="KW-0812">Transmembrane</keyword>
<feature type="compositionally biased region" description="Basic residues" evidence="1">
    <location>
        <begin position="541"/>
        <end position="551"/>
    </location>
</feature>
<feature type="transmembrane region" description="Helical" evidence="2">
    <location>
        <begin position="331"/>
        <end position="354"/>
    </location>
</feature>
<feature type="compositionally biased region" description="Polar residues" evidence="1">
    <location>
        <begin position="514"/>
        <end position="525"/>
    </location>
</feature>
<feature type="compositionally biased region" description="Basic and acidic residues" evidence="1">
    <location>
        <begin position="448"/>
        <end position="463"/>
    </location>
</feature>
<reference evidence="4" key="1">
    <citation type="submission" date="2014-08" db="EMBL/GenBank/DDBJ databases">
        <title>Coriobacteriaceae sp. complete genome.</title>
        <authorList>
            <person name="Looft T."/>
            <person name="Bayles D.O."/>
            <person name="Stanton T.B."/>
        </authorList>
    </citation>
    <scope>NUCLEOTIDE SEQUENCE [LARGE SCALE GENOMIC DNA]</scope>
    <source>
        <strain evidence="4">68-1-3</strain>
    </source>
</reference>
<feature type="transmembrane region" description="Helical" evidence="2">
    <location>
        <begin position="360"/>
        <end position="381"/>
    </location>
</feature>
<keyword evidence="2" id="KW-0472">Membrane</keyword>
<dbReference type="HOGENOM" id="CLU_460588_0_0_11"/>
<feature type="compositionally biased region" description="Low complexity" evidence="1">
    <location>
        <begin position="526"/>
        <end position="540"/>
    </location>
</feature>
<feature type="region of interest" description="Disordered" evidence="1">
    <location>
        <begin position="448"/>
        <end position="493"/>
    </location>
</feature>
<feature type="transmembrane region" description="Helical" evidence="2">
    <location>
        <begin position="163"/>
        <end position="181"/>
    </location>
</feature>
<evidence type="ECO:0000256" key="1">
    <source>
        <dbReference type="SAM" id="MobiDB-lite"/>
    </source>
</evidence>
<protein>
    <submittedName>
        <fullName evidence="3">Uncharacterized protein</fullName>
    </submittedName>
</protein>
<dbReference type="EMBL" id="CP009302">
    <property type="protein sequence ID" value="AJC12705.1"/>
    <property type="molecule type" value="Genomic_DNA"/>
</dbReference>
<keyword evidence="4" id="KW-1185">Reference proteome</keyword>
<feature type="transmembrane region" description="Helical" evidence="2">
    <location>
        <begin position="100"/>
        <end position="119"/>
    </location>
</feature>
<feature type="transmembrane region" description="Helical" evidence="2">
    <location>
        <begin position="131"/>
        <end position="151"/>
    </location>
</feature>
<gene>
    <name evidence="3" type="ORF">JI75_08625</name>
</gene>
<dbReference type="AlphaFoldDB" id="A0A0A8B5L2"/>
<evidence type="ECO:0000313" key="4">
    <source>
        <dbReference type="Proteomes" id="UP000031121"/>
    </source>
</evidence>
<feature type="transmembrane region" description="Helical" evidence="2">
    <location>
        <begin position="393"/>
        <end position="413"/>
    </location>
</feature>
<feature type="transmembrane region" description="Helical" evidence="2">
    <location>
        <begin position="187"/>
        <end position="206"/>
    </location>
</feature>
<keyword evidence="2" id="KW-1133">Transmembrane helix</keyword>
<evidence type="ECO:0000256" key="2">
    <source>
        <dbReference type="SAM" id="Phobius"/>
    </source>
</evidence>
<dbReference type="KEGG" id="cbac:JI75_08625"/>
<feature type="transmembrane region" description="Helical" evidence="2">
    <location>
        <begin position="273"/>
        <end position="294"/>
    </location>
</feature>
<dbReference type="STRING" id="1531429.JI75_08625"/>
<feature type="transmembrane region" description="Helical" evidence="2">
    <location>
        <begin position="419"/>
        <end position="439"/>
    </location>
</feature>
<evidence type="ECO:0000313" key="3">
    <source>
        <dbReference type="EMBL" id="AJC12705.1"/>
    </source>
</evidence>
<organism evidence="3 4">
    <name type="scientific">Berryella intestinalis</name>
    <dbReference type="NCBI Taxonomy" id="1531429"/>
    <lineage>
        <taxon>Bacteria</taxon>
        <taxon>Bacillati</taxon>
        <taxon>Actinomycetota</taxon>
        <taxon>Coriobacteriia</taxon>
        <taxon>Eggerthellales</taxon>
        <taxon>Eggerthellaceae</taxon>
        <taxon>Berryella</taxon>
    </lineage>
</organism>
<proteinExistence type="predicted"/>
<reference evidence="3 4" key="2">
    <citation type="journal article" date="2015" name="Genome Announc.">
        <title>Complete Genome Sequence of Coriobacteriaceae Strain 68-1-3, a Novel Mucus-Degrading Isolate from the Swine Intestinal Tract.</title>
        <authorList>
            <person name="Looft T."/>
            <person name="Bayles D.O."/>
            <person name="Alt D.P."/>
            <person name="Stanton T.B."/>
        </authorList>
    </citation>
    <scope>NUCLEOTIDE SEQUENCE [LARGE SCALE GENOMIC DNA]</scope>
    <source>
        <strain evidence="3 4">68-1-3</strain>
    </source>
</reference>
<name>A0A0A8B5L2_9ACTN</name>
<accession>A0A0A8B5L2</accession>
<feature type="region of interest" description="Disordered" evidence="1">
    <location>
        <begin position="506"/>
        <end position="564"/>
    </location>
</feature>